<dbReference type="SMART" id="SM00248">
    <property type="entry name" value="ANK"/>
    <property type="match status" value="6"/>
</dbReference>
<evidence type="ECO:0000256" key="3">
    <source>
        <dbReference type="PROSITE-ProRule" id="PRU00023"/>
    </source>
</evidence>
<dbReference type="PROSITE" id="PS50297">
    <property type="entry name" value="ANK_REP_REGION"/>
    <property type="match status" value="4"/>
</dbReference>
<keyword evidence="6" id="KW-1185">Reference proteome</keyword>
<feature type="repeat" description="ANK" evidence="3">
    <location>
        <begin position="409"/>
        <end position="441"/>
    </location>
</feature>
<dbReference type="PANTHER" id="PTHR24166">
    <property type="entry name" value="ROLLING PEBBLES, ISOFORM B"/>
    <property type="match status" value="1"/>
</dbReference>
<comment type="caution">
    <text evidence="5">The sequence shown here is derived from an EMBL/GenBank/DDBJ whole genome shotgun (WGS) entry which is preliminary data.</text>
</comment>
<protein>
    <submittedName>
        <fullName evidence="5">Ankyrin repeat-containing domain protein</fullName>
    </submittedName>
</protein>
<evidence type="ECO:0000256" key="4">
    <source>
        <dbReference type="SAM" id="MobiDB-lite"/>
    </source>
</evidence>
<evidence type="ECO:0000313" key="5">
    <source>
        <dbReference type="EMBL" id="KAK3324064.1"/>
    </source>
</evidence>
<feature type="repeat" description="ANK" evidence="3">
    <location>
        <begin position="506"/>
        <end position="538"/>
    </location>
</feature>
<feature type="region of interest" description="Disordered" evidence="4">
    <location>
        <begin position="86"/>
        <end position="107"/>
    </location>
</feature>
<evidence type="ECO:0000256" key="1">
    <source>
        <dbReference type="ARBA" id="ARBA00022737"/>
    </source>
</evidence>
<sequence>MQCADGLDSSRIVSAELHTSIERSRDQIMSYVDNRLEHAVGRISSHTDRIIEKPAEVAVSRLGGTLEKLSQRTDISNEVNTAQFHDLGGKNDPSHRGSLSSVEPGAGHMNFETGMGTTWASFVRHSIRYARRISPCDKNCHCRCHFASSYRGWRMNTLRSVLGSMILTYSGTSSQTCTDAACQNNQSCRQSTEISILYHFPDWLVRVAVSVFFSSNLNGNPQMNIRLLNRIRPDTVSIQTSIFGYIQRRDVEGVRRLLEQRLASVYDIRGDNHQSPLTHALVTGNPEMAKLLIQAGADPYQEMSYRDTPVKVAFQLYVTGDPAGKQLSQVLPLSEYPDQEDYSTLQKIVLEFLPIDLAEALQQPQHLADVNRRSADGMYPLHLAAMSGRPKAARLLIRAGADVDSKEKKGRTPLHWACIHNHFEVAKLLIQAGADIHAGNANKRTPLVSAVMNPRIVSLLIRHGADVNKSDFQDCQPLAIAAHNGALEAVQLLIDSGADINHRDWEGDTALCEAVGMRRHAVVAYLLEQGANFRTVNDHGWGVLHQLATGGDVELMRMWTAFGMTGVSSAAKDKAGRTPLQLFSKRMDLTPELRRAFDELLDSVERADEMDCDCSDEDDEFVDAQETWD</sequence>
<dbReference type="InterPro" id="IPR036770">
    <property type="entry name" value="Ankyrin_rpt-contain_sf"/>
</dbReference>
<dbReference type="AlphaFoldDB" id="A0AAE0MAM7"/>
<keyword evidence="2 3" id="KW-0040">ANK repeat</keyword>
<accession>A0AAE0MAM7</accession>
<dbReference type="Pfam" id="PF12796">
    <property type="entry name" value="Ank_2"/>
    <property type="match status" value="2"/>
</dbReference>
<evidence type="ECO:0000313" key="6">
    <source>
        <dbReference type="Proteomes" id="UP001286456"/>
    </source>
</evidence>
<feature type="repeat" description="ANK" evidence="3">
    <location>
        <begin position="473"/>
        <end position="505"/>
    </location>
</feature>
<dbReference type="EMBL" id="JAUEPO010000004">
    <property type="protein sequence ID" value="KAK3324064.1"/>
    <property type="molecule type" value="Genomic_DNA"/>
</dbReference>
<dbReference type="PRINTS" id="PR01415">
    <property type="entry name" value="ANKYRIN"/>
</dbReference>
<reference evidence="5" key="2">
    <citation type="submission" date="2023-06" db="EMBL/GenBank/DDBJ databases">
        <authorList>
            <consortium name="Lawrence Berkeley National Laboratory"/>
            <person name="Haridas S."/>
            <person name="Hensen N."/>
            <person name="Bonometti L."/>
            <person name="Westerberg I."/>
            <person name="Brannstrom I.O."/>
            <person name="Guillou S."/>
            <person name="Cros-Aarteil S."/>
            <person name="Calhoun S."/>
            <person name="Kuo A."/>
            <person name="Mondo S."/>
            <person name="Pangilinan J."/>
            <person name="Riley R."/>
            <person name="Labutti K."/>
            <person name="Andreopoulos B."/>
            <person name="Lipzen A."/>
            <person name="Chen C."/>
            <person name="Yanf M."/>
            <person name="Daum C."/>
            <person name="Ng V."/>
            <person name="Clum A."/>
            <person name="Steindorff A."/>
            <person name="Ohm R."/>
            <person name="Martin F."/>
            <person name="Silar P."/>
            <person name="Natvig D."/>
            <person name="Lalanne C."/>
            <person name="Gautier V."/>
            <person name="Ament-Velasquez S.L."/>
            <person name="Kruys A."/>
            <person name="Hutchinson M.I."/>
            <person name="Powell A.J."/>
            <person name="Barry K."/>
            <person name="Miller A.N."/>
            <person name="Grigoriev I.V."/>
            <person name="Debuchy R."/>
            <person name="Gladieux P."/>
            <person name="Thoren M.H."/>
            <person name="Johannesson H."/>
        </authorList>
    </citation>
    <scope>NUCLEOTIDE SEQUENCE</scope>
    <source>
        <strain evidence="5">SMH4131-1</strain>
    </source>
</reference>
<proteinExistence type="predicted"/>
<organism evidence="5 6">
    <name type="scientific">Cercophora scortea</name>
    <dbReference type="NCBI Taxonomy" id="314031"/>
    <lineage>
        <taxon>Eukaryota</taxon>
        <taxon>Fungi</taxon>
        <taxon>Dikarya</taxon>
        <taxon>Ascomycota</taxon>
        <taxon>Pezizomycotina</taxon>
        <taxon>Sordariomycetes</taxon>
        <taxon>Sordariomycetidae</taxon>
        <taxon>Sordariales</taxon>
        <taxon>Lasiosphaeriaceae</taxon>
        <taxon>Cercophora</taxon>
    </lineage>
</organism>
<dbReference type="Gene3D" id="1.25.40.20">
    <property type="entry name" value="Ankyrin repeat-containing domain"/>
    <property type="match status" value="4"/>
</dbReference>
<dbReference type="PROSITE" id="PS50096">
    <property type="entry name" value="IQ"/>
    <property type="match status" value="1"/>
</dbReference>
<dbReference type="PROSITE" id="PS50088">
    <property type="entry name" value="ANK_REPEAT"/>
    <property type="match status" value="5"/>
</dbReference>
<reference evidence="5" key="1">
    <citation type="journal article" date="2023" name="Mol. Phylogenet. Evol.">
        <title>Genome-scale phylogeny and comparative genomics of the fungal order Sordariales.</title>
        <authorList>
            <person name="Hensen N."/>
            <person name="Bonometti L."/>
            <person name="Westerberg I."/>
            <person name="Brannstrom I.O."/>
            <person name="Guillou S."/>
            <person name="Cros-Aarteil S."/>
            <person name="Calhoun S."/>
            <person name="Haridas S."/>
            <person name="Kuo A."/>
            <person name="Mondo S."/>
            <person name="Pangilinan J."/>
            <person name="Riley R."/>
            <person name="LaButti K."/>
            <person name="Andreopoulos B."/>
            <person name="Lipzen A."/>
            <person name="Chen C."/>
            <person name="Yan M."/>
            <person name="Daum C."/>
            <person name="Ng V."/>
            <person name="Clum A."/>
            <person name="Steindorff A."/>
            <person name="Ohm R.A."/>
            <person name="Martin F."/>
            <person name="Silar P."/>
            <person name="Natvig D.O."/>
            <person name="Lalanne C."/>
            <person name="Gautier V."/>
            <person name="Ament-Velasquez S.L."/>
            <person name="Kruys A."/>
            <person name="Hutchinson M.I."/>
            <person name="Powell A.J."/>
            <person name="Barry K."/>
            <person name="Miller A.N."/>
            <person name="Grigoriev I.V."/>
            <person name="Debuchy R."/>
            <person name="Gladieux P."/>
            <person name="Hiltunen Thoren M."/>
            <person name="Johannesson H."/>
        </authorList>
    </citation>
    <scope>NUCLEOTIDE SEQUENCE</scope>
    <source>
        <strain evidence="5">SMH4131-1</strain>
    </source>
</reference>
<keyword evidence="1" id="KW-0677">Repeat</keyword>
<dbReference type="InterPro" id="IPR050889">
    <property type="entry name" value="Dendritic_Spine_Reg/Scaffold"/>
</dbReference>
<feature type="repeat" description="ANK" evidence="3">
    <location>
        <begin position="376"/>
        <end position="408"/>
    </location>
</feature>
<dbReference type="InterPro" id="IPR002110">
    <property type="entry name" value="Ankyrin_rpt"/>
</dbReference>
<dbReference type="Pfam" id="PF00023">
    <property type="entry name" value="Ank"/>
    <property type="match status" value="1"/>
</dbReference>
<feature type="repeat" description="ANK" evidence="3">
    <location>
        <begin position="272"/>
        <end position="298"/>
    </location>
</feature>
<gene>
    <name evidence="5" type="ORF">B0T19DRAFT_427654</name>
</gene>
<dbReference type="Proteomes" id="UP001286456">
    <property type="component" value="Unassembled WGS sequence"/>
</dbReference>
<name>A0AAE0MAM7_9PEZI</name>
<evidence type="ECO:0000256" key="2">
    <source>
        <dbReference type="ARBA" id="ARBA00023043"/>
    </source>
</evidence>
<dbReference type="SUPFAM" id="SSF48403">
    <property type="entry name" value="Ankyrin repeat"/>
    <property type="match status" value="2"/>
</dbReference>
<dbReference type="PANTHER" id="PTHR24166:SF48">
    <property type="entry name" value="PROTEIN VAPYRIN"/>
    <property type="match status" value="1"/>
</dbReference>